<dbReference type="InterPro" id="IPR025354">
    <property type="entry name" value="DUF4258"/>
</dbReference>
<evidence type="ECO:0000313" key="2">
    <source>
        <dbReference type="Proteomes" id="UP000748752"/>
    </source>
</evidence>
<name>A0ABS1CCT3_9GAMM</name>
<organism evidence="1 2">
    <name type="scientific">Thiohalocapsa halophila</name>
    <dbReference type="NCBI Taxonomy" id="69359"/>
    <lineage>
        <taxon>Bacteria</taxon>
        <taxon>Pseudomonadati</taxon>
        <taxon>Pseudomonadota</taxon>
        <taxon>Gammaproteobacteria</taxon>
        <taxon>Chromatiales</taxon>
        <taxon>Chromatiaceae</taxon>
        <taxon>Thiohalocapsa</taxon>
    </lineage>
</organism>
<protein>
    <recommendedName>
        <fullName evidence="3">DUF4258 domain-containing protein</fullName>
    </recommendedName>
</protein>
<dbReference type="Pfam" id="PF14076">
    <property type="entry name" value="DUF4258"/>
    <property type="match status" value="1"/>
</dbReference>
<keyword evidence="2" id="KW-1185">Reference proteome</keyword>
<proteinExistence type="predicted"/>
<comment type="caution">
    <text evidence="1">The sequence shown here is derived from an EMBL/GenBank/DDBJ whole genome shotgun (WGS) entry which is preliminary data.</text>
</comment>
<gene>
    <name evidence="1" type="ORF">CKO31_02825</name>
</gene>
<dbReference type="Proteomes" id="UP000748752">
    <property type="component" value="Unassembled WGS sequence"/>
</dbReference>
<accession>A0ABS1CCT3</accession>
<dbReference type="EMBL" id="NRRV01000004">
    <property type="protein sequence ID" value="MBK1629688.1"/>
    <property type="molecule type" value="Genomic_DNA"/>
</dbReference>
<sequence>MNFQLSDHARKRCLRRRIPEAWIAQALSKPMRTEGDADDGRLAHALWPVPEKGFRVLRVIYNHTRDPVTVVTAYFDNEVSPP</sequence>
<dbReference type="RefSeq" id="WP_200233900.1">
    <property type="nucleotide sequence ID" value="NZ_NRRV01000004.1"/>
</dbReference>
<evidence type="ECO:0008006" key="3">
    <source>
        <dbReference type="Google" id="ProtNLM"/>
    </source>
</evidence>
<evidence type="ECO:0000313" key="1">
    <source>
        <dbReference type="EMBL" id="MBK1629688.1"/>
    </source>
</evidence>
<reference evidence="1 2" key="1">
    <citation type="journal article" date="2020" name="Microorganisms">
        <title>Osmotic Adaptation and Compatible Solute Biosynthesis of Phototrophic Bacteria as Revealed from Genome Analyses.</title>
        <authorList>
            <person name="Imhoff J.F."/>
            <person name="Rahn T."/>
            <person name="Kunzel S."/>
            <person name="Keller A."/>
            <person name="Neulinger S.C."/>
        </authorList>
    </citation>
    <scope>NUCLEOTIDE SEQUENCE [LARGE SCALE GENOMIC DNA]</scope>
    <source>
        <strain evidence="1 2">DSM 6210</strain>
    </source>
</reference>